<comment type="similarity">
    <text evidence="1">Belongs to the YciI family.</text>
</comment>
<sequence length="157" mass="17028">MTPVLSTFRSLLLGLSLLCAATTAAQTKSAYDPKLADSLGGEPNGMKQYVLVILKTGPTVENDKAKRDSLFKGHFANMERMVAQGKLLVAGPIQKNERQYRGIFILNVKTIAEAEALVANDSAVSSGVLAPEYYLWYGSAALPMYLPYADKVTKPKN</sequence>
<evidence type="ECO:0000256" key="1">
    <source>
        <dbReference type="ARBA" id="ARBA00007689"/>
    </source>
</evidence>
<keyword evidence="5" id="KW-1185">Reference proteome</keyword>
<dbReference type="InterPro" id="IPR005545">
    <property type="entry name" value="YCII"/>
</dbReference>
<evidence type="ECO:0000313" key="5">
    <source>
        <dbReference type="Proteomes" id="UP001501725"/>
    </source>
</evidence>
<reference evidence="5" key="1">
    <citation type="journal article" date="2019" name="Int. J. Syst. Evol. Microbiol.">
        <title>The Global Catalogue of Microorganisms (GCM) 10K type strain sequencing project: providing services to taxonomists for standard genome sequencing and annotation.</title>
        <authorList>
            <consortium name="The Broad Institute Genomics Platform"/>
            <consortium name="The Broad Institute Genome Sequencing Center for Infectious Disease"/>
            <person name="Wu L."/>
            <person name="Ma J."/>
        </authorList>
    </citation>
    <scope>NUCLEOTIDE SEQUENCE [LARGE SCALE GENOMIC DNA]</scope>
    <source>
        <strain evidence="5">JCM 17919</strain>
    </source>
</reference>
<keyword evidence="2" id="KW-0732">Signal</keyword>
<dbReference type="Pfam" id="PF03795">
    <property type="entry name" value="YCII"/>
    <property type="match status" value="1"/>
</dbReference>
<feature type="chain" id="PRO_5045086173" description="YCII-related domain-containing protein" evidence="2">
    <location>
        <begin position="26"/>
        <end position="157"/>
    </location>
</feature>
<evidence type="ECO:0000256" key="2">
    <source>
        <dbReference type="SAM" id="SignalP"/>
    </source>
</evidence>
<evidence type="ECO:0000313" key="4">
    <source>
        <dbReference type="EMBL" id="GAA4337492.1"/>
    </source>
</evidence>
<name>A0ABP8HCK1_9BACT</name>
<accession>A0ABP8HCK1</accession>
<organism evidence="4 5">
    <name type="scientific">Flaviaesturariibacter amylovorans</name>
    <dbReference type="NCBI Taxonomy" id="1084520"/>
    <lineage>
        <taxon>Bacteria</taxon>
        <taxon>Pseudomonadati</taxon>
        <taxon>Bacteroidota</taxon>
        <taxon>Chitinophagia</taxon>
        <taxon>Chitinophagales</taxon>
        <taxon>Chitinophagaceae</taxon>
        <taxon>Flaviaestuariibacter</taxon>
    </lineage>
</organism>
<dbReference type="EMBL" id="BAABGY010000009">
    <property type="protein sequence ID" value="GAA4337492.1"/>
    <property type="molecule type" value="Genomic_DNA"/>
</dbReference>
<dbReference type="Gene3D" id="3.30.70.1060">
    <property type="entry name" value="Dimeric alpha+beta barrel"/>
    <property type="match status" value="1"/>
</dbReference>
<dbReference type="Proteomes" id="UP001501725">
    <property type="component" value="Unassembled WGS sequence"/>
</dbReference>
<gene>
    <name evidence="4" type="ORF">GCM10023184_33370</name>
</gene>
<proteinExistence type="inferred from homology"/>
<dbReference type="SUPFAM" id="SSF54909">
    <property type="entry name" value="Dimeric alpha+beta barrel"/>
    <property type="match status" value="1"/>
</dbReference>
<protein>
    <recommendedName>
        <fullName evidence="3">YCII-related domain-containing protein</fullName>
    </recommendedName>
</protein>
<dbReference type="InterPro" id="IPR011008">
    <property type="entry name" value="Dimeric_a/b-barrel"/>
</dbReference>
<feature type="domain" description="YCII-related" evidence="3">
    <location>
        <begin position="52"/>
        <end position="130"/>
    </location>
</feature>
<feature type="signal peptide" evidence="2">
    <location>
        <begin position="1"/>
        <end position="25"/>
    </location>
</feature>
<dbReference type="RefSeq" id="WP_345256917.1">
    <property type="nucleotide sequence ID" value="NZ_BAABGY010000009.1"/>
</dbReference>
<comment type="caution">
    <text evidence="4">The sequence shown here is derived from an EMBL/GenBank/DDBJ whole genome shotgun (WGS) entry which is preliminary data.</text>
</comment>
<evidence type="ECO:0000259" key="3">
    <source>
        <dbReference type="Pfam" id="PF03795"/>
    </source>
</evidence>